<feature type="region of interest" description="Disordered" evidence="2">
    <location>
        <begin position="150"/>
        <end position="196"/>
    </location>
</feature>
<evidence type="ECO:0000313" key="5">
    <source>
        <dbReference type="Proteomes" id="UP000248783"/>
    </source>
</evidence>
<dbReference type="InterPro" id="IPR007060">
    <property type="entry name" value="FtsL/DivIC"/>
</dbReference>
<keyword evidence="3" id="KW-0812">Transmembrane</keyword>
<keyword evidence="3" id="KW-1133">Transmembrane helix</keyword>
<feature type="compositionally biased region" description="Gly residues" evidence="2">
    <location>
        <begin position="162"/>
        <end position="176"/>
    </location>
</feature>
<dbReference type="Pfam" id="PF04977">
    <property type="entry name" value="DivIC"/>
    <property type="match status" value="1"/>
</dbReference>
<gene>
    <name evidence="4" type="ORF">DNL40_04965</name>
</gene>
<dbReference type="Proteomes" id="UP000248783">
    <property type="component" value="Unassembled WGS sequence"/>
</dbReference>
<accession>A0A2W5X0P0</accession>
<comment type="caution">
    <text evidence="4">The sequence shown here is derived from an EMBL/GenBank/DDBJ whole genome shotgun (WGS) entry which is preliminary data.</text>
</comment>
<evidence type="ECO:0000256" key="1">
    <source>
        <dbReference type="SAM" id="Coils"/>
    </source>
</evidence>
<sequence length="196" mass="20851">MLNRPAGPARDERRRGRHGLVLPEVLTVRLLVLAVVLLIAVVLLVPTARAALQQSMELNRLRSDLEQHQAEAARLDRELQRWEDDAFVESQARQKLQFVMPGDRVWRTIGGEELVDDVDPVTGRPVEAGVVGTQGGPGQPWYTTLWESLQVADGPPDEAGHDGAGQGEGAPAGEGSGEPPAGDAPADGEPAVTPGG</sequence>
<evidence type="ECO:0000256" key="2">
    <source>
        <dbReference type="SAM" id="MobiDB-lite"/>
    </source>
</evidence>
<organism evidence="4 5">
    <name type="scientific">Xylanimonas oleitrophica</name>
    <dbReference type="NCBI Taxonomy" id="2607479"/>
    <lineage>
        <taxon>Bacteria</taxon>
        <taxon>Bacillati</taxon>
        <taxon>Actinomycetota</taxon>
        <taxon>Actinomycetes</taxon>
        <taxon>Micrococcales</taxon>
        <taxon>Promicromonosporaceae</taxon>
        <taxon>Xylanimonas</taxon>
    </lineage>
</organism>
<dbReference type="RefSeq" id="WP_111250123.1">
    <property type="nucleotide sequence ID" value="NZ_QKWH01000002.1"/>
</dbReference>
<feature type="transmembrane region" description="Helical" evidence="3">
    <location>
        <begin position="30"/>
        <end position="52"/>
    </location>
</feature>
<evidence type="ECO:0000313" key="4">
    <source>
        <dbReference type="EMBL" id="PZR54266.1"/>
    </source>
</evidence>
<evidence type="ECO:0000256" key="3">
    <source>
        <dbReference type="SAM" id="Phobius"/>
    </source>
</evidence>
<keyword evidence="3" id="KW-0472">Membrane</keyword>
<proteinExistence type="predicted"/>
<feature type="coiled-coil region" evidence="1">
    <location>
        <begin position="51"/>
        <end position="85"/>
    </location>
</feature>
<dbReference type="EMBL" id="QKWH01000002">
    <property type="protein sequence ID" value="PZR54266.1"/>
    <property type="molecule type" value="Genomic_DNA"/>
</dbReference>
<dbReference type="AlphaFoldDB" id="A0A2W5X0P0"/>
<protein>
    <submittedName>
        <fullName evidence="4">Septum formation initiator family protein</fullName>
    </submittedName>
</protein>
<keyword evidence="1" id="KW-0175">Coiled coil</keyword>
<feature type="compositionally biased region" description="Low complexity" evidence="2">
    <location>
        <begin position="177"/>
        <end position="196"/>
    </location>
</feature>
<name>A0A2W5X0P0_9MICO</name>
<reference evidence="4 5" key="1">
    <citation type="submission" date="2018-06" db="EMBL/GenBank/DDBJ databases">
        <title>Whole genome sequencing of a novel hydrocarbon degrading bacterial strain, PW21 isolated from oil contaminated produced water sample.</title>
        <authorList>
            <person name="Nagkirti P."/>
            <person name="Shaikh A."/>
            <person name="Gowdaman V."/>
            <person name="Engineer A.E."/>
            <person name="Dagar S."/>
            <person name="Dhakephalkar P.K."/>
        </authorList>
    </citation>
    <scope>NUCLEOTIDE SEQUENCE [LARGE SCALE GENOMIC DNA]</scope>
    <source>
        <strain evidence="4 5">PW21</strain>
    </source>
</reference>
<keyword evidence="5" id="KW-1185">Reference proteome</keyword>